<feature type="region of interest" description="Disordered" evidence="5">
    <location>
        <begin position="258"/>
        <end position="341"/>
    </location>
</feature>
<dbReference type="PROSITE" id="PS50103">
    <property type="entry name" value="ZF_C3H1"/>
    <property type="match status" value="1"/>
</dbReference>
<comment type="caution">
    <text evidence="7">The sequence shown here is derived from an EMBL/GenBank/DDBJ whole genome shotgun (WGS) entry which is preliminary data.</text>
</comment>
<dbReference type="GO" id="GO:0000492">
    <property type="term" value="P:box C/D snoRNP assembly"/>
    <property type="evidence" value="ECO:0007669"/>
    <property type="project" value="TreeGrafter"/>
</dbReference>
<keyword evidence="2 4" id="KW-0863">Zinc-finger</keyword>
<dbReference type="SUPFAM" id="SSF90229">
    <property type="entry name" value="CCCH zinc finger"/>
    <property type="match status" value="1"/>
</dbReference>
<reference evidence="7" key="1">
    <citation type="submission" date="2023-06" db="EMBL/GenBank/DDBJ databases">
        <title>Conoideocrella luteorostrata (Hypocreales: Clavicipitaceae), a potential biocontrol fungus for elongate hemlock scale in United States Christmas tree production areas.</title>
        <authorList>
            <person name="Barrett H."/>
            <person name="Lovett B."/>
            <person name="Macias A.M."/>
            <person name="Stajich J.E."/>
            <person name="Kasson M.T."/>
        </authorList>
    </citation>
    <scope>NUCLEOTIDE SEQUENCE</scope>
    <source>
        <strain evidence="7">ARSEF 14590</strain>
    </source>
</reference>
<feature type="compositionally biased region" description="Polar residues" evidence="5">
    <location>
        <begin position="556"/>
        <end position="568"/>
    </location>
</feature>
<dbReference type="Proteomes" id="UP001251528">
    <property type="component" value="Unassembled WGS sequence"/>
</dbReference>
<feature type="region of interest" description="Disordered" evidence="5">
    <location>
        <begin position="402"/>
        <end position="458"/>
    </location>
</feature>
<protein>
    <recommendedName>
        <fullName evidence="6">C3H1-type domain-containing protein</fullName>
    </recommendedName>
</protein>
<proteinExistence type="predicted"/>
<evidence type="ECO:0000259" key="6">
    <source>
        <dbReference type="PROSITE" id="PS50103"/>
    </source>
</evidence>
<feature type="domain" description="C3H1-type" evidence="6">
    <location>
        <begin position="454"/>
        <end position="482"/>
    </location>
</feature>
<dbReference type="AlphaFoldDB" id="A0AAJ0CFX0"/>
<evidence type="ECO:0000256" key="4">
    <source>
        <dbReference type="PROSITE-ProRule" id="PRU00723"/>
    </source>
</evidence>
<evidence type="ECO:0000256" key="2">
    <source>
        <dbReference type="ARBA" id="ARBA00022771"/>
    </source>
</evidence>
<evidence type="ECO:0000256" key="3">
    <source>
        <dbReference type="ARBA" id="ARBA00022833"/>
    </source>
</evidence>
<evidence type="ECO:0000256" key="1">
    <source>
        <dbReference type="ARBA" id="ARBA00022723"/>
    </source>
</evidence>
<dbReference type="GO" id="GO:0005634">
    <property type="term" value="C:nucleus"/>
    <property type="evidence" value="ECO:0007669"/>
    <property type="project" value="TreeGrafter"/>
</dbReference>
<feature type="region of interest" description="Disordered" evidence="5">
    <location>
        <begin position="526"/>
        <end position="637"/>
    </location>
</feature>
<evidence type="ECO:0000313" key="7">
    <source>
        <dbReference type="EMBL" id="KAK2592224.1"/>
    </source>
</evidence>
<dbReference type="InterPro" id="IPR000571">
    <property type="entry name" value="Znf_CCCH"/>
</dbReference>
<feature type="zinc finger region" description="C3H1-type" evidence="4">
    <location>
        <begin position="454"/>
        <end position="482"/>
    </location>
</feature>
<dbReference type="GO" id="GO:0008270">
    <property type="term" value="F:zinc ion binding"/>
    <property type="evidence" value="ECO:0007669"/>
    <property type="project" value="UniProtKB-KW"/>
</dbReference>
<evidence type="ECO:0000256" key="5">
    <source>
        <dbReference type="SAM" id="MobiDB-lite"/>
    </source>
</evidence>
<feature type="compositionally biased region" description="Basic and acidic residues" evidence="5">
    <location>
        <begin position="527"/>
        <end position="537"/>
    </location>
</feature>
<keyword evidence="1 4" id="KW-0479">Metal-binding</keyword>
<dbReference type="EMBL" id="JASWJB010000279">
    <property type="protein sequence ID" value="KAK2592224.1"/>
    <property type="molecule type" value="Genomic_DNA"/>
</dbReference>
<organism evidence="7 8">
    <name type="scientific">Conoideocrella luteorostrata</name>
    <dbReference type="NCBI Taxonomy" id="1105319"/>
    <lineage>
        <taxon>Eukaryota</taxon>
        <taxon>Fungi</taxon>
        <taxon>Dikarya</taxon>
        <taxon>Ascomycota</taxon>
        <taxon>Pezizomycotina</taxon>
        <taxon>Sordariomycetes</taxon>
        <taxon>Hypocreomycetidae</taxon>
        <taxon>Hypocreales</taxon>
        <taxon>Clavicipitaceae</taxon>
        <taxon>Conoideocrella</taxon>
    </lineage>
</organism>
<sequence>MNISRGNESGAGFGQIPLRPRLQTSVLSITRRKLQRVCFHQPCLATVTARLLRHRRVQATGLRALHIPIKGKVGEVEAHRGLEDAAASIPALETITLLQLIMNMPVNHIRPIMLHMGVLILRQVVIQLIRRNGLLTMEVMHRMLLNLMPLRRFLLPIIIPTMLLHRTHRLLSTPSHHHMALHSPMGSLIKAIRLRTHPIGLLLALHSPHTTREVVDEEDIVIVEVLNHLIREGLGDMHTNMSQYRLQRHMASPIHMTLHSRRGRGGGGGHRDGARGRGGHHSNSNQHHGKNRPNSHNKSNQNDNKPKAEPPSVGKKKKRKVNTLGLTPGVESESEDDEGEEKALTELIGAETLQISDVATFLAERRKNYPTKARVEAKKAAQKSLDKTAELEKQADKLRKQLAKVESSIKRKREQGDEGDEMRGPAENSSGDEKPEVMSSRSKAAPPPPSAKKADVSRHCKYYSTGGTCGKKGKCRFVHDPEVREAAIKEREANHGRLTIQQRLILNDKEQEDLTVLQSIQYIRQKNLMESESSKAEDGEEAQPMNKEKDKDENDAQNIVTPALATSGSSLLPVAPASLPAPPPKKETSIPSHSNPPPSVGPAAESTSDGDAKQCEGWLLQPYGNSNGESSKADDLP</sequence>
<dbReference type="InterPro" id="IPR019496">
    <property type="entry name" value="NUFIP1_cons_dom"/>
</dbReference>
<dbReference type="Pfam" id="PF10453">
    <property type="entry name" value="NUFIP1"/>
    <property type="match status" value="1"/>
</dbReference>
<keyword evidence="3 4" id="KW-0862">Zinc</keyword>
<accession>A0AAJ0CFX0</accession>
<dbReference type="GO" id="GO:0003723">
    <property type="term" value="F:RNA binding"/>
    <property type="evidence" value="ECO:0007669"/>
    <property type="project" value="InterPro"/>
</dbReference>
<dbReference type="InterPro" id="IPR036855">
    <property type="entry name" value="Znf_CCCH_sf"/>
</dbReference>
<dbReference type="PANTHER" id="PTHR13309">
    <property type="entry name" value="NUCLEAR FRAGILE X MENTAL RETARDATION PROTEIN INTERACTING PROTEIN 1"/>
    <property type="match status" value="1"/>
</dbReference>
<feature type="compositionally biased region" description="Low complexity" evidence="5">
    <location>
        <begin position="569"/>
        <end position="578"/>
    </location>
</feature>
<gene>
    <name evidence="7" type="ORF">QQS21_010076</name>
</gene>
<keyword evidence="8" id="KW-1185">Reference proteome</keyword>
<dbReference type="PANTHER" id="PTHR13309:SF0">
    <property type="entry name" value="FMR1-INTERACTING PROTEIN NUFIP1"/>
    <property type="match status" value="1"/>
</dbReference>
<dbReference type="InterPro" id="IPR039136">
    <property type="entry name" value="NUFIP1-like"/>
</dbReference>
<evidence type="ECO:0000313" key="8">
    <source>
        <dbReference type="Proteomes" id="UP001251528"/>
    </source>
</evidence>
<name>A0AAJ0CFX0_9HYPO</name>